<dbReference type="AlphaFoldDB" id="A0A3A9ZPF9"/>
<dbReference type="InterPro" id="IPR010982">
    <property type="entry name" value="Lambda_DNA-bd_dom_sf"/>
</dbReference>
<sequence length="330" mass="34921">MAATLRDVARLAGVSAKTVSNVVNGYPHVSDEVRRRVREAIERLDYRPNLAARHLRSGRTGVLALVLAGVPCPDELAHAVLRGAAERGYRVVIEQVVPGRRAASPPRRGVPADGVLLGADVVPRELVEAQVAAGTPLVLLGEGRDGRCDRVAVDIAGAARDATDHLLGTGRRRIAAIGAHPRESPSTPRPRTAGYREALRRAGITAPPGYVRATTHHRRRDGYEAARALLARQDPPDGIFCYSDALAIGAIRAAVDAGLRVPDDVAVIGLGGSEEGRYSRPSLSTVDVDVEVIARTALTRIVTRIACPHVAPVEVTAPHTVLPRESAPAG</sequence>
<accession>A0A3A9ZPF9</accession>
<dbReference type="PROSITE" id="PS00356">
    <property type="entry name" value="HTH_LACI_1"/>
    <property type="match status" value="1"/>
</dbReference>
<feature type="domain" description="HTH lacI-type" evidence="4">
    <location>
        <begin position="3"/>
        <end position="57"/>
    </location>
</feature>
<dbReference type="Gene3D" id="3.40.50.2300">
    <property type="match status" value="2"/>
</dbReference>
<dbReference type="GO" id="GO:0003700">
    <property type="term" value="F:DNA-binding transcription factor activity"/>
    <property type="evidence" value="ECO:0007669"/>
    <property type="project" value="TreeGrafter"/>
</dbReference>
<evidence type="ECO:0000256" key="3">
    <source>
        <dbReference type="ARBA" id="ARBA00023163"/>
    </source>
</evidence>
<dbReference type="PANTHER" id="PTHR30146:SF153">
    <property type="entry name" value="LACTOSE OPERON REPRESSOR"/>
    <property type="match status" value="1"/>
</dbReference>
<evidence type="ECO:0000313" key="5">
    <source>
        <dbReference type="EMBL" id="RKN49844.1"/>
    </source>
</evidence>
<dbReference type="Proteomes" id="UP000279968">
    <property type="component" value="Unassembled WGS sequence"/>
</dbReference>
<dbReference type="Pfam" id="PF13377">
    <property type="entry name" value="Peripla_BP_3"/>
    <property type="match status" value="1"/>
</dbReference>
<dbReference type="InterPro" id="IPR028082">
    <property type="entry name" value="Peripla_BP_I"/>
</dbReference>
<evidence type="ECO:0000259" key="4">
    <source>
        <dbReference type="PROSITE" id="PS50932"/>
    </source>
</evidence>
<protein>
    <submittedName>
        <fullName evidence="5">LacI family transcriptional regulator</fullName>
    </submittedName>
</protein>
<name>A0A3A9ZPF9_9ACTN</name>
<dbReference type="RefSeq" id="WP_120783428.1">
    <property type="nucleotide sequence ID" value="NZ_JBHLUP010000005.1"/>
</dbReference>
<dbReference type="CDD" id="cd06267">
    <property type="entry name" value="PBP1_LacI_sugar_binding-like"/>
    <property type="match status" value="1"/>
</dbReference>
<dbReference type="SUPFAM" id="SSF47413">
    <property type="entry name" value="lambda repressor-like DNA-binding domains"/>
    <property type="match status" value="1"/>
</dbReference>
<reference evidence="5 6" key="1">
    <citation type="journal article" date="2015" name="Int. J. Syst. Evol. Microbiol.">
        <title>Micromonospora costi sp. nov., isolated from a leaf of Costus speciosus.</title>
        <authorList>
            <person name="Thawai C."/>
        </authorList>
    </citation>
    <scope>NUCLEOTIDE SEQUENCE [LARGE SCALE GENOMIC DNA]</scope>
    <source>
        <strain evidence="5 6">CS1-12</strain>
    </source>
</reference>
<evidence type="ECO:0000256" key="1">
    <source>
        <dbReference type="ARBA" id="ARBA00023015"/>
    </source>
</evidence>
<keyword evidence="6" id="KW-1185">Reference proteome</keyword>
<dbReference type="SMART" id="SM00354">
    <property type="entry name" value="HTH_LACI"/>
    <property type="match status" value="1"/>
</dbReference>
<evidence type="ECO:0000313" key="6">
    <source>
        <dbReference type="Proteomes" id="UP000279968"/>
    </source>
</evidence>
<dbReference type="Pfam" id="PF00356">
    <property type="entry name" value="LacI"/>
    <property type="match status" value="1"/>
</dbReference>
<keyword evidence="2" id="KW-0238">DNA-binding</keyword>
<dbReference type="InterPro" id="IPR046335">
    <property type="entry name" value="LacI/GalR-like_sensor"/>
</dbReference>
<dbReference type="GO" id="GO:0000976">
    <property type="term" value="F:transcription cis-regulatory region binding"/>
    <property type="evidence" value="ECO:0007669"/>
    <property type="project" value="TreeGrafter"/>
</dbReference>
<dbReference type="OrthoDB" id="3563699at2"/>
<dbReference type="Gene3D" id="1.10.260.40">
    <property type="entry name" value="lambda repressor-like DNA-binding domains"/>
    <property type="match status" value="1"/>
</dbReference>
<dbReference type="InterPro" id="IPR000843">
    <property type="entry name" value="HTH_LacI"/>
</dbReference>
<dbReference type="EMBL" id="RBAN01000011">
    <property type="protein sequence ID" value="RKN49844.1"/>
    <property type="molecule type" value="Genomic_DNA"/>
</dbReference>
<evidence type="ECO:0000256" key="2">
    <source>
        <dbReference type="ARBA" id="ARBA00023125"/>
    </source>
</evidence>
<dbReference type="PRINTS" id="PR00036">
    <property type="entry name" value="HTHLACI"/>
</dbReference>
<organism evidence="5 6">
    <name type="scientific">Micromonospora costi</name>
    <dbReference type="NCBI Taxonomy" id="1530042"/>
    <lineage>
        <taxon>Bacteria</taxon>
        <taxon>Bacillati</taxon>
        <taxon>Actinomycetota</taxon>
        <taxon>Actinomycetes</taxon>
        <taxon>Micromonosporales</taxon>
        <taxon>Micromonosporaceae</taxon>
        <taxon>Micromonospora</taxon>
    </lineage>
</organism>
<gene>
    <name evidence="5" type="ORF">D7193_32115</name>
</gene>
<proteinExistence type="predicted"/>
<keyword evidence="3" id="KW-0804">Transcription</keyword>
<comment type="caution">
    <text evidence="5">The sequence shown here is derived from an EMBL/GenBank/DDBJ whole genome shotgun (WGS) entry which is preliminary data.</text>
</comment>
<dbReference type="CDD" id="cd01392">
    <property type="entry name" value="HTH_LacI"/>
    <property type="match status" value="1"/>
</dbReference>
<dbReference type="PROSITE" id="PS50932">
    <property type="entry name" value="HTH_LACI_2"/>
    <property type="match status" value="1"/>
</dbReference>
<keyword evidence="1" id="KW-0805">Transcription regulation</keyword>
<dbReference type="SUPFAM" id="SSF53822">
    <property type="entry name" value="Periplasmic binding protein-like I"/>
    <property type="match status" value="1"/>
</dbReference>
<dbReference type="PANTHER" id="PTHR30146">
    <property type="entry name" value="LACI-RELATED TRANSCRIPTIONAL REPRESSOR"/>
    <property type="match status" value="1"/>
</dbReference>